<feature type="transmembrane region" description="Helical" evidence="2">
    <location>
        <begin position="161"/>
        <end position="182"/>
    </location>
</feature>
<keyword evidence="2" id="KW-1133">Transmembrane helix</keyword>
<feature type="transmembrane region" description="Helical" evidence="2">
    <location>
        <begin position="126"/>
        <end position="149"/>
    </location>
</feature>
<proteinExistence type="predicted"/>
<feature type="compositionally biased region" description="Basic and acidic residues" evidence="1">
    <location>
        <begin position="382"/>
        <end position="391"/>
    </location>
</feature>
<evidence type="ECO:0000256" key="1">
    <source>
        <dbReference type="SAM" id="MobiDB-lite"/>
    </source>
</evidence>
<dbReference type="EMBL" id="JAGDFM010000008">
    <property type="protein sequence ID" value="KAG7392779.1"/>
    <property type="molecule type" value="Genomic_DNA"/>
</dbReference>
<comment type="caution">
    <text evidence="3">The sequence shown here is derived from an EMBL/GenBank/DDBJ whole genome shotgun (WGS) entry which is preliminary data.</text>
</comment>
<protein>
    <recommendedName>
        <fullName evidence="5">Transmembrane protein</fullName>
    </recommendedName>
</protein>
<name>A0A8T1WM26_9STRA</name>
<feature type="region of interest" description="Disordered" evidence="1">
    <location>
        <begin position="368"/>
        <end position="391"/>
    </location>
</feature>
<feature type="transmembrane region" description="Helical" evidence="2">
    <location>
        <begin position="65"/>
        <end position="82"/>
    </location>
</feature>
<sequence length="542" mass="59487">MQVSRSGRYSVERMLALDEYTRSTSLFRAVVVCTVTPLPMIAIVIIQESVPLTSPEDGWRANYGVWTRIATLGAAVAFTIVLEMQHRVKGVQICAWDLLLLALCMGATYCTIGIVLAVTWAFPVPFIGLMISSPGAVVFIGLLRVICGRKTWTQILRKPDLIIRLILFLSAQAATAIIYQGYSAAFRAASNTLFELPLLLLLPVIKLIMKNVVARFVDHLEDLIPESVMFTVEPFNTIYTAMCLQITPSILTVTAILALDGLHTTHALYGLHKHTAHLLRPTQYPGGQVPVQPTLLSVAHTACQQLLATNRKSKRYRGQLRLRSCAAHNLSPMQVSLLESLEKVPVFAACDQSTAPSGPNLALIPHTPHAISREPPSAKPDTSVRDRDSTDNRVGACPTKVLGEALGALFTSECLVIAEYLEAMIPVVYGVYLLIMAHLPVARYHGELDGIAAADFGGKLGMVFLYGILELASFVMFAIILQRNCRLNALYHLAFVLETQPAVIQTKLIVWMIALAGLQVPHFGIDYSFEFAWLRNANTVNS</sequence>
<reference evidence="3" key="1">
    <citation type="submission" date="2021-02" db="EMBL/GenBank/DDBJ databases">
        <authorList>
            <person name="Palmer J.M."/>
        </authorList>
    </citation>
    <scope>NUCLEOTIDE SEQUENCE</scope>
    <source>
        <strain evidence="3">SCRP734</strain>
    </source>
</reference>
<feature type="transmembrane region" description="Helical" evidence="2">
    <location>
        <begin position="461"/>
        <end position="481"/>
    </location>
</feature>
<evidence type="ECO:0008006" key="5">
    <source>
        <dbReference type="Google" id="ProtNLM"/>
    </source>
</evidence>
<evidence type="ECO:0000313" key="3">
    <source>
        <dbReference type="EMBL" id="KAG7392779.1"/>
    </source>
</evidence>
<keyword evidence="2" id="KW-0812">Transmembrane</keyword>
<evidence type="ECO:0000256" key="2">
    <source>
        <dbReference type="SAM" id="Phobius"/>
    </source>
</evidence>
<keyword evidence="4" id="KW-1185">Reference proteome</keyword>
<accession>A0A8T1WM26</accession>
<feature type="transmembrane region" description="Helical" evidence="2">
    <location>
        <begin position="94"/>
        <end position="120"/>
    </location>
</feature>
<evidence type="ECO:0000313" key="4">
    <source>
        <dbReference type="Proteomes" id="UP000694044"/>
    </source>
</evidence>
<dbReference type="OrthoDB" id="126309at2759"/>
<gene>
    <name evidence="3" type="ORF">PHYPSEUDO_014266</name>
</gene>
<feature type="transmembrane region" description="Helical" evidence="2">
    <location>
        <begin position="420"/>
        <end position="441"/>
    </location>
</feature>
<dbReference type="AlphaFoldDB" id="A0A8T1WM26"/>
<dbReference type="Proteomes" id="UP000694044">
    <property type="component" value="Unassembled WGS sequence"/>
</dbReference>
<feature type="transmembrane region" description="Helical" evidence="2">
    <location>
        <begin position="26"/>
        <end position="45"/>
    </location>
</feature>
<organism evidence="3 4">
    <name type="scientific">Phytophthora pseudosyringae</name>
    <dbReference type="NCBI Taxonomy" id="221518"/>
    <lineage>
        <taxon>Eukaryota</taxon>
        <taxon>Sar</taxon>
        <taxon>Stramenopiles</taxon>
        <taxon>Oomycota</taxon>
        <taxon>Peronosporomycetes</taxon>
        <taxon>Peronosporales</taxon>
        <taxon>Peronosporaceae</taxon>
        <taxon>Phytophthora</taxon>
    </lineage>
</organism>
<keyword evidence="2" id="KW-0472">Membrane</keyword>